<gene>
    <name evidence="1" type="ORF">LIER_03574</name>
</gene>
<name>A0AAV3NU30_LITER</name>
<keyword evidence="2" id="KW-1185">Reference proteome</keyword>
<reference evidence="1 2" key="1">
    <citation type="submission" date="2024-01" db="EMBL/GenBank/DDBJ databases">
        <title>The complete chloroplast genome sequence of Lithospermum erythrorhizon: insights into the phylogenetic relationship among Boraginaceae species and the maternal lineages of purple gromwells.</title>
        <authorList>
            <person name="Okada T."/>
            <person name="Watanabe K."/>
        </authorList>
    </citation>
    <scope>NUCLEOTIDE SEQUENCE [LARGE SCALE GENOMIC DNA]</scope>
</reference>
<dbReference type="AlphaFoldDB" id="A0AAV3NU30"/>
<sequence>MTLRIFPSCRNSWQKKNSDALLMVCCRLSKPYMHPLVVSIFIWTLGRYGFLELKIIGHCYDARYVLNVI</sequence>
<accession>A0AAV3NU30</accession>
<dbReference type="Proteomes" id="UP001454036">
    <property type="component" value="Unassembled WGS sequence"/>
</dbReference>
<protein>
    <submittedName>
        <fullName evidence="1">Uncharacterized protein</fullName>
    </submittedName>
</protein>
<dbReference type="EMBL" id="BAABME010000435">
    <property type="protein sequence ID" value="GAA0142744.1"/>
    <property type="molecule type" value="Genomic_DNA"/>
</dbReference>
<proteinExistence type="predicted"/>
<evidence type="ECO:0000313" key="2">
    <source>
        <dbReference type="Proteomes" id="UP001454036"/>
    </source>
</evidence>
<evidence type="ECO:0000313" key="1">
    <source>
        <dbReference type="EMBL" id="GAA0142744.1"/>
    </source>
</evidence>
<organism evidence="1 2">
    <name type="scientific">Lithospermum erythrorhizon</name>
    <name type="common">Purple gromwell</name>
    <name type="synonym">Lithospermum officinale var. erythrorhizon</name>
    <dbReference type="NCBI Taxonomy" id="34254"/>
    <lineage>
        <taxon>Eukaryota</taxon>
        <taxon>Viridiplantae</taxon>
        <taxon>Streptophyta</taxon>
        <taxon>Embryophyta</taxon>
        <taxon>Tracheophyta</taxon>
        <taxon>Spermatophyta</taxon>
        <taxon>Magnoliopsida</taxon>
        <taxon>eudicotyledons</taxon>
        <taxon>Gunneridae</taxon>
        <taxon>Pentapetalae</taxon>
        <taxon>asterids</taxon>
        <taxon>lamiids</taxon>
        <taxon>Boraginales</taxon>
        <taxon>Boraginaceae</taxon>
        <taxon>Boraginoideae</taxon>
        <taxon>Lithospermeae</taxon>
        <taxon>Lithospermum</taxon>
    </lineage>
</organism>
<comment type="caution">
    <text evidence="1">The sequence shown here is derived from an EMBL/GenBank/DDBJ whole genome shotgun (WGS) entry which is preliminary data.</text>
</comment>